<dbReference type="CDD" id="cd00009">
    <property type="entry name" value="AAA"/>
    <property type="match status" value="1"/>
</dbReference>
<dbReference type="Gene3D" id="1.10.8.80">
    <property type="entry name" value="Magnesium chelatase subunit I, C-Terminal domain"/>
    <property type="match status" value="1"/>
</dbReference>
<protein>
    <recommendedName>
        <fullName evidence="8">MoxR family ATPase</fullName>
    </recommendedName>
</protein>
<keyword evidence="1" id="KW-0547">Nucleotide-binding</keyword>
<reference evidence="6 7" key="1">
    <citation type="submission" date="2023-07" db="EMBL/GenBank/DDBJ databases">
        <title>Closed genoem sequence of Methanomicrococcus sp. Hf6.</title>
        <authorList>
            <person name="Poehlein A."/>
            <person name="Protasov E."/>
            <person name="Platt K."/>
            <person name="Reeh H."/>
            <person name="Daniel R."/>
            <person name="Brune A."/>
        </authorList>
    </citation>
    <scope>NUCLEOTIDE SEQUENCE [LARGE SCALE GENOMIC DNA]</scope>
    <source>
        <strain evidence="6 7">Hf6</strain>
    </source>
</reference>
<sequence>MEPENTETSYRYSKENLNDEEFDQDYTPGFTDESESYAPSYAPDDSDSFDEAPAAADKFAAESAGEPADAALAQEHVYSVPPKSVADPALVKTYENAHKIFETLFNEIGQVIVGQKEVVEEVMIALLCNGHALLESNPGLGKTLTISTISKVVDLSFNRIQCTPDLMPADITGTTIVEEHGGNKSFRFEQGPVFANIVLADEINRASPKTQSALLEAMQEKQVTVAGHTYPLDKPFFVLATQNPIEQEGTYPLPEAQLDRFLLKILVPYPDFDEELEIVNRYTAQTSPTTSRGISKDTLMSLQKLTRDVPISEELKQRTIRLVMRSRDGGAIEYGASPRASIAIILASKARALIHGRNYVAEEDVIAMSYPVLRHRIILSFEAERSGVTPDDAIEDLLIEGGFLKAKPQENESSGLRAKLPFGSKK</sequence>
<dbReference type="AlphaFoldDB" id="A0AA96UZ23"/>
<dbReference type="Pfam" id="PF07726">
    <property type="entry name" value="AAA_3"/>
    <property type="match status" value="1"/>
</dbReference>
<keyword evidence="2" id="KW-0067">ATP-binding</keyword>
<evidence type="ECO:0000256" key="1">
    <source>
        <dbReference type="ARBA" id="ARBA00022741"/>
    </source>
</evidence>
<dbReference type="InterPro" id="IPR027417">
    <property type="entry name" value="P-loop_NTPase"/>
</dbReference>
<gene>
    <name evidence="6" type="ORF">MmiHf6_06110</name>
</gene>
<dbReference type="InterPro" id="IPR011703">
    <property type="entry name" value="ATPase_AAA-3"/>
</dbReference>
<evidence type="ECO:0000313" key="6">
    <source>
        <dbReference type="EMBL" id="WNY23306.1"/>
    </source>
</evidence>
<dbReference type="FunFam" id="3.40.50.300:FF:000640">
    <property type="entry name" value="MoxR family ATPase"/>
    <property type="match status" value="1"/>
</dbReference>
<feature type="domain" description="ATPase AAA-3" evidence="4">
    <location>
        <begin position="131"/>
        <end position="263"/>
    </location>
</feature>
<evidence type="ECO:0008006" key="8">
    <source>
        <dbReference type="Google" id="ProtNLM"/>
    </source>
</evidence>
<feature type="compositionally biased region" description="Polar residues" evidence="3">
    <location>
        <begin position="1"/>
        <end position="11"/>
    </location>
</feature>
<feature type="region of interest" description="Disordered" evidence="3">
    <location>
        <begin position="1"/>
        <end position="66"/>
    </location>
</feature>
<evidence type="ECO:0000259" key="4">
    <source>
        <dbReference type="Pfam" id="PF07726"/>
    </source>
</evidence>
<dbReference type="GO" id="GO:0005524">
    <property type="term" value="F:ATP binding"/>
    <property type="evidence" value="ECO:0007669"/>
    <property type="project" value="UniProtKB-KW"/>
</dbReference>
<dbReference type="Proteomes" id="UP001302978">
    <property type="component" value="Chromosome"/>
</dbReference>
<accession>A0AA96UZ23</accession>
<evidence type="ECO:0000256" key="3">
    <source>
        <dbReference type="SAM" id="MobiDB-lite"/>
    </source>
</evidence>
<proteinExistence type="predicted"/>
<dbReference type="PANTHER" id="PTHR42759">
    <property type="entry name" value="MOXR FAMILY PROTEIN"/>
    <property type="match status" value="1"/>
</dbReference>
<organism evidence="6 7">
    <name type="scientific">Methanimicrococcus hongohii</name>
    <dbReference type="NCBI Taxonomy" id="3028295"/>
    <lineage>
        <taxon>Archaea</taxon>
        <taxon>Methanobacteriati</taxon>
        <taxon>Methanobacteriota</taxon>
        <taxon>Stenosarchaea group</taxon>
        <taxon>Methanomicrobia</taxon>
        <taxon>Methanosarcinales</taxon>
        <taxon>Methanosarcinaceae</taxon>
        <taxon>Methanimicrococcus</taxon>
    </lineage>
</organism>
<dbReference type="EMBL" id="CP131059">
    <property type="protein sequence ID" value="WNY23306.1"/>
    <property type="molecule type" value="Genomic_DNA"/>
</dbReference>
<name>A0AA96UZ23_9EURY</name>
<dbReference type="InterPro" id="IPR050764">
    <property type="entry name" value="CbbQ/NirQ/NorQ/GpvN"/>
</dbReference>
<dbReference type="InterPro" id="IPR041628">
    <property type="entry name" value="ChlI/MoxR_AAA_lid"/>
</dbReference>
<evidence type="ECO:0000259" key="5">
    <source>
        <dbReference type="Pfam" id="PF17863"/>
    </source>
</evidence>
<feature type="domain" description="ChlI/MoxR AAA lid" evidence="5">
    <location>
        <begin position="327"/>
        <end position="396"/>
    </location>
</feature>
<dbReference type="SUPFAM" id="SSF52540">
    <property type="entry name" value="P-loop containing nucleoside triphosphate hydrolases"/>
    <property type="match status" value="1"/>
</dbReference>
<evidence type="ECO:0000313" key="7">
    <source>
        <dbReference type="Proteomes" id="UP001302978"/>
    </source>
</evidence>
<dbReference type="PANTHER" id="PTHR42759:SF1">
    <property type="entry name" value="MAGNESIUM-CHELATASE SUBUNIT CHLD"/>
    <property type="match status" value="1"/>
</dbReference>
<evidence type="ECO:0000256" key="2">
    <source>
        <dbReference type="ARBA" id="ARBA00022840"/>
    </source>
</evidence>
<dbReference type="Gene3D" id="3.40.50.300">
    <property type="entry name" value="P-loop containing nucleotide triphosphate hydrolases"/>
    <property type="match status" value="1"/>
</dbReference>
<keyword evidence="7" id="KW-1185">Reference proteome</keyword>
<dbReference type="GO" id="GO:0016887">
    <property type="term" value="F:ATP hydrolysis activity"/>
    <property type="evidence" value="ECO:0007669"/>
    <property type="project" value="InterPro"/>
</dbReference>
<feature type="compositionally biased region" description="Low complexity" evidence="3">
    <location>
        <begin position="51"/>
        <end position="66"/>
    </location>
</feature>
<dbReference type="Pfam" id="PF17863">
    <property type="entry name" value="AAA_lid_2"/>
    <property type="match status" value="1"/>
</dbReference>
<dbReference type="KEGG" id="mehf:MmiHf6_06110"/>